<dbReference type="Proteomes" id="UP000728968">
    <property type="component" value="Unassembled WGS sequence"/>
</dbReference>
<organism evidence="1 2">
    <name type="scientific">Fusobacterium mortiferum</name>
    <dbReference type="NCBI Taxonomy" id="850"/>
    <lineage>
        <taxon>Bacteria</taxon>
        <taxon>Fusobacteriati</taxon>
        <taxon>Fusobacteriota</taxon>
        <taxon>Fusobacteriia</taxon>
        <taxon>Fusobacteriales</taxon>
        <taxon>Fusobacteriaceae</taxon>
        <taxon>Fusobacterium</taxon>
    </lineage>
</organism>
<reference evidence="1 2" key="1">
    <citation type="journal article" date="2021" name="Sci. Rep.">
        <title>The distribution of antibiotic resistance genes in chicken gut microbiota commensals.</title>
        <authorList>
            <person name="Juricova H."/>
            <person name="Matiasovicova J."/>
            <person name="Kubasova T."/>
            <person name="Cejkova D."/>
            <person name="Rychlik I."/>
        </authorList>
    </citation>
    <scope>NUCLEOTIDE SEQUENCE [LARGE SCALE GENOMIC DNA]</scope>
    <source>
        <strain evidence="1 2">An425</strain>
    </source>
</reference>
<gene>
    <name evidence="1" type="ORF">H6A04_11615</name>
</gene>
<sequence length="100" mass="11246">MKIKLKDFIGKDGKKRDQVFEIQEMDLGIYYDLTTALTMGHITLSQLAEPVLKDCIVSPEEAKKIDYFENHPKALDTILGQIRGLLGEGVTKAPQVEIIE</sequence>
<comment type="caution">
    <text evidence="1">The sequence shown here is derived from an EMBL/GenBank/DDBJ whole genome shotgun (WGS) entry which is preliminary data.</text>
</comment>
<dbReference type="EMBL" id="JACJLT010000257">
    <property type="protein sequence ID" value="MBM6876275.1"/>
    <property type="molecule type" value="Genomic_DNA"/>
</dbReference>
<proteinExistence type="predicted"/>
<accession>A0ABS2G523</accession>
<dbReference type="RefSeq" id="WP_204716885.1">
    <property type="nucleotide sequence ID" value="NZ_JACJLT010000257.1"/>
</dbReference>
<evidence type="ECO:0000313" key="1">
    <source>
        <dbReference type="EMBL" id="MBM6876275.1"/>
    </source>
</evidence>
<keyword evidence="2" id="KW-1185">Reference proteome</keyword>
<evidence type="ECO:0000313" key="2">
    <source>
        <dbReference type="Proteomes" id="UP000728968"/>
    </source>
</evidence>
<name>A0ABS2G523_FUSMR</name>
<protein>
    <submittedName>
        <fullName evidence="1">Uncharacterized protein</fullName>
    </submittedName>
</protein>